<dbReference type="PANTHER" id="PTHR43272">
    <property type="entry name" value="LONG-CHAIN-FATTY-ACID--COA LIGASE"/>
    <property type="match status" value="1"/>
</dbReference>
<dbReference type="PANTHER" id="PTHR43272:SF83">
    <property type="entry name" value="ACYL-COA SYNTHETASE LONG-CHAIN, ISOFORM J"/>
    <property type="match status" value="1"/>
</dbReference>
<keyword evidence="4" id="KW-0067">ATP-binding</keyword>
<dbReference type="InterPro" id="IPR000873">
    <property type="entry name" value="AMP-dep_synth/lig_dom"/>
</dbReference>
<dbReference type="InterPro" id="IPR042099">
    <property type="entry name" value="ANL_N_sf"/>
</dbReference>
<gene>
    <name evidence="7" type="ORF">NA56DRAFT_646626</name>
</gene>
<dbReference type="InterPro" id="IPR020845">
    <property type="entry name" value="AMP-binding_CS"/>
</dbReference>
<dbReference type="GO" id="GO:0005886">
    <property type="term" value="C:plasma membrane"/>
    <property type="evidence" value="ECO:0007669"/>
    <property type="project" value="TreeGrafter"/>
</dbReference>
<dbReference type="GO" id="GO:0004467">
    <property type="term" value="F:long-chain fatty acid-CoA ligase activity"/>
    <property type="evidence" value="ECO:0007669"/>
    <property type="project" value="UniProtKB-EC"/>
</dbReference>
<evidence type="ECO:0000256" key="4">
    <source>
        <dbReference type="ARBA" id="ARBA00022840"/>
    </source>
</evidence>
<evidence type="ECO:0000256" key="1">
    <source>
        <dbReference type="ARBA" id="ARBA00006432"/>
    </source>
</evidence>
<organism evidence="7 8">
    <name type="scientific">Hyaloscypha hepaticicola</name>
    <dbReference type="NCBI Taxonomy" id="2082293"/>
    <lineage>
        <taxon>Eukaryota</taxon>
        <taxon>Fungi</taxon>
        <taxon>Dikarya</taxon>
        <taxon>Ascomycota</taxon>
        <taxon>Pezizomycotina</taxon>
        <taxon>Leotiomycetes</taxon>
        <taxon>Helotiales</taxon>
        <taxon>Hyaloscyphaceae</taxon>
        <taxon>Hyaloscypha</taxon>
    </lineage>
</organism>
<dbReference type="SUPFAM" id="SSF56801">
    <property type="entry name" value="Acetyl-CoA synthetase-like"/>
    <property type="match status" value="1"/>
</dbReference>
<evidence type="ECO:0000256" key="3">
    <source>
        <dbReference type="ARBA" id="ARBA00022741"/>
    </source>
</evidence>
<dbReference type="AlphaFoldDB" id="A0A2J6Q1C9"/>
<dbReference type="OrthoDB" id="1700726at2759"/>
<dbReference type="CDD" id="cd17639">
    <property type="entry name" value="LC_FACS_euk1"/>
    <property type="match status" value="1"/>
</dbReference>
<dbReference type="Gene3D" id="3.40.50.12780">
    <property type="entry name" value="N-terminal domain of ligase-like"/>
    <property type="match status" value="1"/>
</dbReference>
<evidence type="ECO:0000256" key="2">
    <source>
        <dbReference type="ARBA" id="ARBA00022598"/>
    </source>
</evidence>
<dbReference type="GO" id="GO:0005783">
    <property type="term" value="C:endoplasmic reticulum"/>
    <property type="evidence" value="ECO:0007669"/>
    <property type="project" value="TreeGrafter"/>
</dbReference>
<name>A0A2J6Q1C9_9HELO</name>
<evidence type="ECO:0000313" key="8">
    <source>
        <dbReference type="Proteomes" id="UP000235672"/>
    </source>
</evidence>
<proteinExistence type="inferred from homology"/>
<reference evidence="7 8" key="1">
    <citation type="submission" date="2016-05" db="EMBL/GenBank/DDBJ databases">
        <title>A degradative enzymes factory behind the ericoid mycorrhizal symbiosis.</title>
        <authorList>
            <consortium name="DOE Joint Genome Institute"/>
            <person name="Martino E."/>
            <person name="Morin E."/>
            <person name="Grelet G."/>
            <person name="Kuo A."/>
            <person name="Kohler A."/>
            <person name="Daghino S."/>
            <person name="Barry K."/>
            <person name="Choi C."/>
            <person name="Cichocki N."/>
            <person name="Clum A."/>
            <person name="Copeland A."/>
            <person name="Hainaut M."/>
            <person name="Haridas S."/>
            <person name="Labutti K."/>
            <person name="Lindquist E."/>
            <person name="Lipzen A."/>
            <person name="Khouja H.-R."/>
            <person name="Murat C."/>
            <person name="Ohm R."/>
            <person name="Olson A."/>
            <person name="Spatafora J."/>
            <person name="Veneault-Fourrey C."/>
            <person name="Henrissat B."/>
            <person name="Grigoriev I."/>
            <person name="Martin F."/>
            <person name="Perotto S."/>
        </authorList>
    </citation>
    <scope>NUCLEOTIDE SEQUENCE [LARGE SCALE GENOMIC DNA]</scope>
    <source>
        <strain evidence="7 8">UAMH 7357</strain>
    </source>
</reference>
<sequence length="696" mass="76642">MSLKNATVLPQIVHKPPFSVEAPGYQHVDGETIPRRHPLCVDKLRERPSEDIVTVFDIVKRSAEKFGNAKAIGSRKLLKTHQETKKVKKMIDGQEQEVDKKWTYFELSGYEYMSFNDYEKLILQIGAGYRKLGLNKDDRVHIFAATSAHWLATAHGACSQSMPIVTAYDTLGESGLQHSLVATKAKAIFLDPHLLPTLINPLKEATEIKYVIWNSQNEVKQENIDRLKKAHDRLTILSFEELRKLGEDNPVEAVPPTADDLCCIMYTSGSTGPPKGVPLRHKAVVGAVAGVSVIVEPYLGPGDGLLTYLPLAHILEFVFENACLYWGGTMGYGNPKTLSDSSVKNCKGDIREFRPTVLVGVPAVWESVKKGIVAKVNSGSPIVKNLFWSALWAKNNLLHWGLPGSGILDAIVFKKVKEATGGRLRICMNGGGPIAKDTQRFISMAITPMINGYGLTETTAMGALMDPFEWTDDAHGNIPGSVEIKLVDFPDAGYYATNKPNPQGEVWIRGVTVMEGYYQNEQETKEALTSDGWFKTGDIGEWDQNGHLKIIDRKKNLVKTLNGEYIALEKLESVYRSATVVANICVYADQQRTKPVAIIVPAEPALKKLAEKIGVEGNGIEDLAHNAKIQAAVLKELQQAGRAGGLSGIEIIEGVVLADEEWTPQNGLVTSAQKLNRRGILKKYEKEVNDAYSKSN</sequence>
<comment type="catalytic activity">
    <reaction evidence="5">
        <text>a long-chain fatty acid + ATP + CoA = a long-chain fatty acyl-CoA + AMP + diphosphate</text>
        <dbReference type="Rhea" id="RHEA:15421"/>
        <dbReference type="ChEBI" id="CHEBI:30616"/>
        <dbReference type="ChEBI" id="CHEBI:33019"/>
        <dbReference type="ChEBI" id="CHEBI:57287"/>
        <dbReference type="ChEBI" id="CHEBI:57560"/>
        <dbReference type="ChEBI" id="CHEBI:83139"/>
        <dbReference type="ChEBI" id="CHEBI:456215"/>
        <dbReference type="EC" id="6.2.1.3"/>
    </reaction>
</comment>
<keyword evidence="2 7" id="KW-0436">Ligase</keyword>
<dbReference type="GO" id="GO:0005524">
    <property type="term" value="F:ATP binding"/>
    <property type="evidence" value="ECO:0007669"/>
    <property type="project" value="UniProtKB-KW"/>
</dbReference>
<evidence type="ECO:0000259" key="6">
    <source>
        <dbReference type="Pfam" id="PF00501"/>
    </source>
</evidence>
<dbReference type="EMBL" id="KZ613486">
    <property type="protein sequence ID" value="PMD20079.1"/>
    <property type="molecule type" value="Genomic_DNA"/>
</dbReference>
<dbReference type="STRING" id="1745343.A0A2J6Q1C9"/>
<dbReference type="GO" id="GO:0005811">
    <property type="term" value="C:lipid droplet"/>
    <property type="evidence" value="ECO:0007669"/>
    <property type="project" value="TreeGrafter"/>
</dbReference>
<keyword evidence="3" id="KW-0547">Nucleotide-binding</keyword>
<evidence type="ECO:0000313" key="7">
    <source>
        <dbReference type="EMBL" id="PMD20079.1"/>
    </source>
</evidence>
<feature type="domain" description="AMP-dependent synthetase/ligase" evidence="6">
    <location>
        <begin position="105"/>
        <end position="518"/>
    </location>
</feature>
<dbReference type="Proteomes" id="UP000235672">
    <property type="component" value="Unassembled WGS sequence"/>
</dbReference>
<keyword evidence="8" id="KW-1185">Reference proteome</keyword>
<dbReference type="PROSITE" id="PS00455">
    <property type="entry name" value="AMP_BINDING"/>
    <property type="match status" value="1"/>
</dbReference>
<comment type="similarity">
    <text evidence="1">Belongs to the ATP-dependent AMP-binding enzyme family.</text>
</comment>
<dbReference type="Pfam" id="PF00501">
    <property type="entry name" value="AMP-binding"/>
    <property type="match status" value="1"/>
</dbReference>
<accession>A0A2J6Q1C9</accession>
<protein>
    <submittedName>
        <fullName evidence="7">Long-chain-fatty-acid-CoA ligase-like protein</fullName>
    </submittedName>
</protein>
<dbReference type="GO" id="GO:0035336">
    <property type="term" value="P:long-chain fatty-acyl-CoA metabolic process"/>
    <property type="evidence" value="ECO:0007669"/>
    <property type="project" value="TreeGrafter"/>
</dbReference>
<evidence type="ECO:0000256" key="5">
    <source>
        <dbReference type="ARBA" id="ARBA00036813"/>
    </source>
</evidence>